<organism evidence="2 3">
    <name type="scientific">Kingdonia uniflora</name>
    <dbReference type="NCBI Taxonomy" id="39325"/>
    <lineage>
        <taxon>Eukaryota</taxon>
        <taxon>Viridiplantae</taxon>
        <taxon>Streptophyta</taxon>
        <taxon>Embryophyta</taxon>
        <taxon>Tracheophyta</taxon>
        <taxon>Spermatophyta</taxon>
        <taxon>Magnoliopsida</taxon>
        <taxon>Ranunculales</taxon>
        <taxon>Circaeasteraceae</taxon>
        <taxon>Kingdonia</taxon>
    </lineage>
</organism>
<dbReference type="Proteomes" id="UP000541444">
    <property type="component" value="Unassembled WGS sequence"/>
</dbReference>
<dbReference type="PANTHER" id="PTHR34807">
    <property type="entry name" value="OS08G0270800 PROTEIN"/>
    <property type="match status" value="1"/>
</dbReference>
<feature type="coiled-coil region" evidence="1">
    <location>
        <begin position="35"/>
        <end position="72"/>
    </location>
</feature>
<evidence type="ECO:0000313" key="2">
    <source>
        <dbReference type="EMBL" id="KAF6162472.1"/>
    </source>
</evidence>
<protein>
    <submittedName>
        <fullName evidence="2">Uncharacterized protein</fullName>
    </submittedName>
</protein>
<dbReference type="EMBL" id="JACGCM010001026">
    <property type="protein sequence ID" value="KAF6162472.1"/>
    <property type="molecule type" value="Genomic_DNA"/>
</dbReference>
<gene>
    <name evidence="2" type="ORF">GIB67_026310</name>
</gene>
<comment type="caution">
    <text evidence="2">The sequence shown here is derived from an EMBL/GenBank/DDBJ whole genome shotgun (WGS) entry which is preliminary data.</text>
</comment>
<dbReference type="AlphaFoldDB" id="A0A7J7N605"/>
<name>A0A7J7N605_9MAGN</name>
<proteinExistence type="predicted"/>
<reference evidence="2 3" key="1">
    <citation type="journal article" date="2020" name="IScience">
        <title>Genome Sequencing of the Endangered Kingdonia uniflora (Circaeasteraceae, Ranunculales) Reveals Potential Mechanisms of Evolutionary Specialization.</title>
        <authorList>
            <person name="Sun Y."/>
            <person name="Deng T."/>
            <person name="Zhang A."/>
            <person name="Moore M.J."/>
            <person name="Landis J.B."/>
            <person name="Lin N."/>
            <person name="Zhang H."/>
            <person name="Zhang X."/>
            <person name="Huang J."/>
            <person name="Zhang X."/>
            <person name="Sun H."/>
            <person name="Wang H."/>
        </authorList>
    </citation>
    <scope>NUCLEOTIDE SEQUENCE [LARGE SCALE GENOMIC DNA]</scope>
    <source>
        <strain evidence="2">TB1705</strain>
        <tissue evidence="2">Leaf</tissue>
    </source>
</reference>
<dbReference type="PANTHER" id="PTHR34807:SF3">
    <property type="entry name" value="OS08G0270800 PROTEIN"/>
    <property type="match status" value="1"/>
</dbReference>
<dbReference type="OrthoDB" id="993453at2759"/>
<evidence type="ECO:0000313" key="3">
    <source>
        <dbReference type="Proteomes" id="UP000541444"/>
    </source>
</evidence>
<keyword evidence="3" id="KW-1185">Reference proteome</keyword>
<keyword evidence="1" id="KW-0175">Coiled coil</keyword>
<evidence type="ECO:0000256" key="1">
    <source>
        <dbReference type="SAM" id="Coils"/>
    </source>
</evidence>
<accession>A0A7J7N605</accession>
<sequence length="295" mass="34044">MMMMSKKMKTGGVHPSNFYDGEDVGVPRSKHQRLLEDYTGLHKETEAMKMKLQRENRRRLTLDAELRFLRRRYKQLMTIQFAKTPSEPNFARNKILSMQRETPSQQNLVRNRIPTIHGEPLLEQSLARSRTPVIHRETPFEQSLARNRVPAIETILKQSLARNKDPVMDREAQLKQVIARNKSPAIHSESVGVERNQGEVEAVLPNPHRVLDLNLMSNEDEIEEIQMLPVPPRTQKNSKKFYGARGDRHLPPLPPLPPLPSSSDMKLLVCRDNGKIMNPPEKRKISWQDPVALRV</sequence>